<dbReference type="Proteomes" id="UP000683360">
    <property type="component" value="Unassembled WGS sequence"/>
</dbReference>
<feature type="domain" description="Reverse transcriptase" evidence="1">
    <location>
        <begin position="1"/>
        <end position="183"/>
    </location>
</feature>
<dbReference type="InterPro" id="IPR043502">
    <property type="entry name" value="DNA/RNA_pol_sf"/>
</dbReference>
<protein>
    <recommendedName>
        <fullName evidence="1">Reverse transcriptase domain-containing protein</fullName>
    </recommendedName>
</protein>
<evidence type="ECO:0000313" key="2">
    <source>
        <dbReference type="EMBL" id="CAG2193098.1"/>
    </source>
</evidence>
<accession>A0A8S3QAP0</accession>
<dbReference type="Pfam" id="PF00078">
    <property type="entry name" value="RVT_1"/>
    <property type="match status" value="1"/>
</dbReference>
<sequence length="495" mass="57647">MNKDTYLCFIDFSKAFESVDHTMLFHKLLSIGIRGNMYRAIKATYSKLQAAVRLNDQLTDWFAVEAGVRQGDNLAPTLFTLFIDDLVPEINSLGLGIDIDIGNLSCLLYADDIVLLSDSCEGLQTQINRLSEWSKTWNLKVNTDKTKVMHVRKASKAESEFRFYFNDMVLEIVPKYRYLGLVITNHLDFKESVDELVSAGSRSLGSLTSKYYEMDGMDYVTYTKVFFSTVSTIIEYASGVWGCKRYDSLERLQYRAIRTFLGWYPVFLSTQCNVMRLMCRLIRIPDSRLCHKVFLWDQEISKRYKNTWFNNAKTIIESCGLNYIMTPENAFSFSIPHVLDTMKNYLQDRHHLSWNESVQNMPKLRTYKLIKSQFSTEEYLKKCLSRNQRSALSRMRCGMFPLELEKGRIRNIPVEQRICKMCDSGEVEDEFHFMINCKLYNDIRNELLQELQTLHHNDFPDLSSIDKLKELLNSNKSKTVAKFIIDCSILKNQST</sequence>
<organism evidence="2 3">
    <name type="scientific">Mytilus edulis</name>
    <name type="common">Blue mussel</name>
    <dbReference type="NCBI Taxonomy" id="6550"/>
    <lineage>
        <taxon>Eukaryota</taxon>
        <taxon>Metazoa</taxon>
        <taxon>Spiralia</taxon>
        <taxon>Lophotrochozoa</taxon>
        <taxon>Mollusca</taxon>
        <taxon>Bivalvia</taxon>
        <taxon>Autobranchia</taxon>
        <taxon>Pteriomorphia</taxon>
        <taxon>Mytilida</taxon>
        <taxon>Mytiloidea</taxon>
        <taxon>Mytilidae</taxon>
        <taxon>Mytilinae</taxon>
        <taxon>Mytilus</taxon>
    </lineage>
</organism>
<evidence type="ECO:0000259" key="1">
    <source>
        <dbReference type="PROSITE" id="PS50878"/>
    </source>
</evidence>
<proteinExistence type="predicted"/>
<comment type="caution">
    <text evidence="2">The sequence shown here is derived from an EMBL/GenBank/DDBJ whole genome shotgun (WGS) entry which is preliminary data.</text>
</comment>
<dbReference type="InterPro" id="IPR043128">
    <property type="entry name" value="Rev_trsase/Diguanyl_cyclase"/>
</dbReference>
<dbReference type="OrthoDB" id="550331at2759"/>
<dbReference type="SUPFAM" id="SSF56672">
    <property type="entry name" value="DNA/RNA polymerases"/>
    <property type="match status" value="1"/>
</dbReference>
<keyword evidence="3" id="KW-1185">Reference proteome</keyword>
<dbReference type="CDD" id="cd01650">
    <property type="entry name" value="RT_nLTR_like"/>
    <property type="match status" value="1"/>
</dbReference>
<gene>
    <name evidence="2" type="ORF">MEDL_8263</name>
</gene>
<dbReference type="PANTHER" id="PTHR47027:SF26">
    <property type="entry name" value="REVERSE TRANSCRIPTASE DOMAIN-CONTAINING PROTEIN"/>
    <property type="match status" value="1"/>
</dbReference>
<dbReference type="PANTHER" id="PTHR47027">
    <property type="entry name" value="REVERSE TRANSCRIPTASE DOMAIN-CONTAINING PROTEIN"/>
    <property type="match status" value="1"/>
</dbReference>
<dbReference type="Gene3D" id="3.30.70.270">
    <property type="match status" value="1"/>
</dbReference>
<dbReference type="InterPro" id="IPR000477">
    <property type="entry name" value="RT_dom"/>
</dbReference>
<dbReference type="AlphaFoldDB" id="A0A8S3QAP0"/>
<dbReference type="EMBL" id="CAJPWZ010000459">
    <property type="protein sequence ID" value="CAG2193098.1"/>
    <property type="molecule type" value="Genomic_DNA"/>
</dbReference>
<reference evidence="2" key="1">
    <citation type="submission" date="2021-03" db="EMBL/GenBank/DDBJ databases">
        <authorList>
            <person name="Bekaert M."/>
        </authorList>
    </citation>
    <scope>NUCLEOTIDE SEQUENCE</scope>
</reference>
<dbReference type="PROSITE" id="PS50878">
    <property type="entry name" value="RT_POL"/>
    <property type="match status" value="1"/>
</dbReference>
<evidence type="ECO:0000313" key="3">
    <source>
        <dbReference type="Proteomes" id="UP000683360"/>
    </source>
</evidence>
<name>A0A8S3QAP0_MYTED</name>